<gene>
    <name evidence="2" type="ORF">CSSPTR1EN2_LOCUS13527</name>
</gene>
<name>A0ABP0UC34_9BRYO</name>
<keyword evidence="3" id="KW-1185">Reference proteome</keyword>
<evidence type="ECO:0000313" key="3">
    <source>
        <dbReference type="Proteomes" id="UP001497512"/>
    </source>
</evidence>
<feature type="compositionally biased region" description="Basic and acidic residues" evidence="1">
    <location>
        <begin position="38"/>
        <end position="71"/>
    </location>
</feature>
<evidence type="ECO:0000256" key="1">
    <source>
        <dbReference type="SAM" id="MobiDB-lite"/>
    </source>
</evidence>
<evidence type="ECO:0000313" key="2">
    <source>
        <dbReference type="EMBL" id="CAK9216551.1"/>
    </source>
</evidence>
<feature type="region of interest" description="Disordered" evidence="1">
    <location>
        <begin position="33"/>
        <end position="71"/>
    </location>
</feature>
<dbReference type="Proteomes" id="UP001497512">
    <property type="component" value="Chromosome 2"/>
</dbReference>
<reference evidence="2" key="1">
    <citation type="submission" date="2024-02" db="EMBL/GenBank/DDBJ databases">
        <authorList>
            <consortium name="ELIXIR-Norway"/>
            <consortium name="Elixir Norway"/>
        </authorList>
    </citation>
    <scope>NUCLEOTIDE SEQUENCE</scope>
</reference>
<organism evidence="2 3">
    <name type="scientific">Sphagnum troendelagicum</name>
    <dbReference type="NCBI Taxonomy" id="128251"/>
    <lineage>
        <taxon>Eukaryota</taxon>
        <taxon>Viridiplantae</taxon>
        <taxon>Streptophyta</taxon>
        <taxon>Embryophyta</taxon>
        <taxon>Bryophyta</taxon>
        <taxon>Sphagnophytina</taxon>
        <taxon>Sphagnopsida</taxon>
        <taxon>Sphagnales</taxon>
        <taxon>Sphagnaceae</taxon>
        <taxon>Sphagnum</taxon>
    </lineage>
</organism>
<sequence>MWFWLPTFGRLLRRLLPSRSLSFSLGRKLARALGQETPRQRAREADSKGRSRKRGGDRDIGWAQEEQRGGK</sequence>
<proteinExistence type="predicted"/>
<protein>
    <submittedName>
        <fullName evidence="2">Uncharacterized protein</fullName>
    </submittedName>
</protein>
<dbReference type="EMBL" id="OZ019894">
    <property type="protein sequence ID" value="CAK9216551.1"/>
    <property type="molecule type" value="Genomic_DNA"/>
</dbReference>
<accession>A0ABP0UC34</accession>